<reference evidence="8 9" key="1">
    <citation type="submission" date="2023-03" db="EMBL/GenBank/DDBJ databases">
        <title>Complete genome sequence of Tepidibacter sp. SWIR-1, isolated from a deep-sea hydrothermal vent.</title>
        <authorList>
            <person name="Li X."/>
        </authorList>
    </citation>
    <scope>NUCLEOTIDE SEQUENCE [LARGE SCALE GENOMIC DNA]</scope>
    <source>
        <strain evidence="8 9">SWIR-1</strain>
    </source>
</reference>
<name>A0ABY8EKE7_9FIRM</name>
<feature type="domain" description="Major facilitator superfamily (MFS) profile" evidence="7">
    <location>
        <begin position="10"/>
        <end position="381"/>
    </location>
</feature>
<proteinExistence type="predicted"/>
<dbReference type="Pfam" id="PF07690">
    <property type="entry name" value="MFS_1"/>
    <property type="match status" value="1"/>
</dbReference>
<evidence type="ECO:0000256" key="5">
    <source>
        <dbReference type="ARBA" id="ARBA00023136"/>
    </source>
</evidence>
<dbReference type="PANTHER" id="PTHR23514">
    <property type="entry name" value="BYPASS OF STOP CODON PROTEIN 6"/>
    <property type="match status" value="1"/>
</dbReference>
<evidence type="ECO:0000256" key="2">
    <source>
        <dbReference type="ARBA" id="ARBA00022448"/>
    </source>
</evidence>
<evidence type="ECO:0000313" key="8">
    <source>
        <dbReference type="EMBL" id="WFD11670.1"/>
    </source>
</evidence>
<protein>
    <submittedName>
        <fullName evidence="8">MFS transporter</fullName>
    </submittedName>
</protein>
<feature type="transmembrane region" description="Helical" evidence="6">
    <location>
        <begin position="76"/>
        <end position="93"/>
    </location>
</feature>
<evidence type="ECO:0000256" key="1">
    <source>
        <dbReference type="ARBA" id="ARBA00004651"/>
    </source>
</evidence>
<evidence type="ECO:0000313" key="9">
    <source>
        <dbReference type="Proteomes" id="UP001222800"/>
    </source>
</evidence>
<feature type="transmembrane region" description="Helical" evidence="6">
    <location>
        <begin position="272"/>
        <end position="288"/>
    </location>
</feature>
<dbReference type="InterPro" id="IPR051788">
    <property type="entry name" value="MFS_Transporter"/>
</dbReference>
<evidence type="ECO:0000256" key="3">
    <source>
        <dbReference type="ARBA" id="ARBA00022692"/>
    </source>
</evidence>
<evidence type="ECO:0000256" key="6">
    <source>
        <dbReference type="SAM" id="Phobius"/>
    </source>
</evidence>
<organism evidence="8 9">
    <name type="scientific">Tepidibacter hydrothermalis</name>
    <dbReference type="NCBI Taxonomy" id="3036126"/>
    <lineage>
        <taxon>Bacteria</taxon>
        <taxon>Bacillati</taxon>
        <taxon>Bacillota</taxon>
        <taxon>Clostridia</taxon>
        <taxon>Peptostreptococcales</taxon>
        <taxon>Peptostreptococcaceae</taxon>
        <taxon>Tepidibacter</taxon>
    </lineage>
</organism>
<feature type="transmembrane region" description="Helical" evidence="6">
    <location>
        <begin position="165"/>
        <end position="185"/>
    </location>
</feature>
<accession>A0ABY8EKE7</accession>
<feature type="transmembrane region" description="Helical" evidence="6">
    <location>
        <begin position="205"/>
        <end position="227"/>
    </location>
</feature>
<sequence>MIKNIKYKPAIIFIFLNMLIIGFCESIKGVFVSQFKEVFQISDSSIGFMFSLSIFGYIISTYAGGILCSKFGQKKVLVFSTIIIGISYLITSVAPTFTILLISVFVTNIGTGLQGISVNSISPILFITYNTILINLTHFFYGFGVSISQKFSGNMILKGFTFRDVFLINSGLMLLSLFFILFTKFPKVEPVNVESNIFKALKSKLVLLFIFAQGLYVFSEVGFLNWFVNFAQTSYNFTIDQATHYSAIFFLVFTFGRLTGGFVVHRLSIKRSMLIYLSMSLILFWSGYLLKSNFIILISLSGFFFSIIFPTTITIIGKAFKENTSYIMGLILSFVSIINMLMNSLMGILSTYLSSYIAFSLIPIALSLSLLFYINIFKKIDTL</sequence>
<feature type="transmembrane region" description="Helical" evidence="6">
    <location>
        <begin position="247"/>
        <end position="265"/>
    </location>
</feature>
<dbReference type="PANTHER" id="PTHR23514:SF13">
    <property type="entry name" value="INNER MEMBRANE PROTEIN YBJJ"/>
    <property type="match status" value="1"/>
</dbReference>
<dbReference type="SUPFAM" id="SSF103473">
    <property type="entry name" value="MFS general substrate transporter"/>
    <property type="match status" value="1"/>
</dbReference>
<dbReference type="PROSITE" id="PS50850">
    <property type="entry name" value="MFS"/>
    <property type="match status" value="1"/>
</dbReference>
<comment type="subcellular location">
    <subcellularLocation>
        <location evidence="1">Cell membrane</location>
        <topology evidence="1">Multi-pass membrane protein</topology>
    </subcellularLocation>
</comment>
<dbReference type="InterPro" id="IPR020846">
    <property type="entry name" value="MFS_dom"/>
</dbReference>
<evidence type="ECO:0000259" key="7">
    <source>
        <dbReference type="PROSITE" id="PS50850"/>
    </source>
</evidence>
<feature type="transmembrane region" description="Helical" evidence="6">
    <location>
        <begin position="12"/>
        <end position="33"/>
    </location>
</feature>
<keyword evidence="4 6" id="KW-1133">Transmembrane helix</keyword>
<feature type="transmembrane region" description="Helical" evidence="6">
    <location>
        <begin position="356"/>
        <end position="377"/>
    </location>
</feature>
<dbReference type="InterPro" id="IPR011701">
    <property type="entry name" value="MFS"/>
</dbReference>
<keyword evidence="2" id="KW-0813">Transport</keyword>
<feature type="transmembrane region" description="Helical" evidence="6">
    <location>
        <begin position="294"/>
        <end position="316"/>
    </location>
</feature>
<feature type="transmembrane region" description="Helical" evidence="6">
    <location>
        <begin position="124"/>
        <end position="145"/>
    </location>
</feature>
<dbReference type="Proteomes" id="UP001222800">
    <property type="component" value="Chromosome"/>
</dbReference>
<dbReference type="EMBL" id="CP120733">
    <property type="protein sequence ID" value="WFD11670.1"/>
    <property type="molecule type" value="Genomic_DNA"/>
</dbReference>
<dbReference type="InterPro" id="IPR036259">
    <property type="entry name" value="MFS_trans_sf"/>
</dbReference>
<evidence type="ECO:0000256" key="4">
    <source>
        <dbReference type="ARBA" id="ARBA00022989"/>
    </source>
</evidence>
<dbReference type="Gene3D" id="1.20.1250.20">
    <property type="entry name" value="MFS general substrate transporter like domains"/>
    <property type="match status" value="2"/>
</dbReference>
<keyword evidence="3 6" id="KW-0812">Transmembrane</keyword>
<gene>
    <name evidence="8" type="ORF">P4S50_06230</name>
</gene>
<dbReference type="RefSeq" id="WP_277733788.1">
    <property type="nucleotide sequence ID" value="NZ_CP120733.1"/>
</dbReference>
<keyword evidence="9" id="KW-1185">Reference proteome</keyword>
<feature type="transmembrane region" description="Helical" evidence="6">
    <location>
        <begin position="45"/>
        <end position="64"/>
    </location>
</feature>
<feature type="transmembrane region" description="Helical" evidence="6">
    <location>
        <begin position="328"/>
        <end position="350"/>
    </location>
</feature>
<keyword evidence="5 6" id="KW-0472">Membrane</keyword>